<dbReference type="SUPFAM" id="SSF55073">
    <property type="entry name" value="Nucleotide cyclase"/>
    <property type="match status" value="1"/>
</dbReference>
<dbReference type="GO" id="GO:0043709">
    <property type="term" value="P:cell adhesion involved in single-species biofilm formation"/>
    <property type="evidence" value="ECO:0007669"/>
    <property type="project" value="TreeGrafter"/>
</dbReference>
<dbReference type="InterPro" id="IPR050469">
    <property type="entry name" value="Diguanylate_Cyclase"/>
</dbReference>
<dbReference type="InterPro" id="IPR043128">
    <property type="entry name" value="Rev_trsase/Diguanyl_cyclase"/>
</dbReference>
<dbReference type="GO" id="GO:1902201">
    <property type="term" value="P:negative regulation of bacterial-type flagellum-dependent cell motility"/>
    <property type="evidence" value="ECO:0007669"/>
    <property type="project" value="TreeGrafter"/>
</dbReference>
<organism evidence="6 7">
    <name type="scientific">Methyloceanibacter superfactus</name>
    <dbReference type="NCBI Taxonomy" id="1774969"/>
    <lineage>
        <taxon>Bacteria</taxon>
        <taxon>Pseudomonadati</taxon>
        <taxon>Pseudomonadota</taxon>
        <taxon>Alphaproteobacteria</taxon>
        <taxon>Hyphomicrobiales</taxon>
        <taxon>Hyphomicrobiaceae</taxon>
        <taxon>Methyloceanibacter</taxon>
    </lineage>
</organism>
<dbReference type="Pfam" id="PF00990">
    <property type="entry name" value="GGDEF"/>
    <property type="match status" value="1"/>
</dbReference>
<dbReference type="PANTHER" id="PTHR45138">
    <property type="entry name" value="REGULATORY COMPONENTS OF SENSORY TRANSDUCTION SYSTEM"/>
    <property type="match status" value="1"/>
</dbReference>
<evidence type="ECO:0000313" key="6">
    <source>
        <dbReference type="EMBL" id="ODR97622.1"/>
    </source>
</evidence>
<dbReference type="InterPro" id="IPR029787">
    <property type="entry name" value="Nucleotide_cyclase"/>
</dbReference>
<dbReference type="GO" id="GO:0052621">
    <property type="term" value="F:diguanylate cyclase activity"/>
    <property type="evidence" value="ECO:0007669"/>
    <property type="project" value="UniProtKB-EC"/>
</dbReference>
<feature type="compositionally biased region" description="Basic residues" evidence="3">
    <location>
        <begin position="249"/>
        <end position="258"/>
    </location>
</feature>
<dbReference type="FunFam" id="3.30.70.270:FF:000001">
    <property type="entry name" value="Diguanylate cyclase domain protein"/>
    <property type="match status" value="1"/>
</dbReference>
<dbReference type="PROSITE" id="PS50887">
    <property type="entry name" value="GGDEF"/>
    <property type="match status" value="1"/>
</dbReference>
<comment type="caution">
    <text evidence="6">The sequence shown here is derived from an EMBL/GenBank/DDBJ whole genome shotgun (WGS) entry which is preliminary data.</text>
</comment>
<accession>A0A1E3VVT1</accession>
<keyword evidence="4" id="KW-1133">Transmembrane helix</keyword>
<evidence type="ECO:0000313" key="7">
    <source>
        <dbReference type="Proteomes" id="UP000094472"/>
    </source>
</evidence>
<evidence type="ECO:0000256" key="4">
    <source>
        <dbReference type="SAM" id="Phobius"/>
    </source>
</evidence>
<feature type="transmembrane region" description="Helical" evidence="4">
    <location>
        <begin position="30"/>
        <end position="56"/>
    </location>
</feature>
<dbReference type="InterPro" id="IPR000160">
    <property type="entry name" value="GGDEF_dom"/>
</dbReference>
<sequence>MAALVATAIAVLLVIPLSTRVPFERPSEAYLSGWFSSVTLVMVIVRITLAFVVLAMAKQRQEMEQRVYALTDTLTGLPNRRALYDKLDALERSHILQATPISVLFFDLDHFKDVNDTFGHETGDRVLKLFAATAGAHLNGSSIIARMGGEEFAAVLPGEGSSTATKTAEAIRAAFAGSAAVINGMTIGATVSAGVASNSCACDSSDIGALFRQADAALYAAKRTGRNRVEFAGTDGVTLVPATAAVRTAPRRKPRSHRAGRDTNVAANA</sequence>
<dbReference type="GO" id="GO:0005886">
    <property type="term" value="C:plasma membrane"/>
    <property type="evidence" value="ECO:0007669"/>
    <property type="project" value="TreeGrafter"/>
</dbReference>
<dbReference type="PANTHER" id="PTHR45138:SF9">
    <property type="entry name" value="DIGUANYLATE CYCLASE DGCM-RELATED"/>
    <property type="match status" value="1"/>
</dbReference>
<dbReference type="EC" id="2.7.7.65" evidence="1"/>
<dbReference type="NCBIfam" id="TIGR00254">
    <property type="entry name" value="GGDEF"/>
    <property type="match status" value="1"/>
</dbReference>
<comment type="catalytic activity">
    <reaction evidence="2">
        <text>2 GTP = 3',3'-c-di-GMP + 2 diphosphate</text>
        <dbReference type="Rhea" id="RHEA:24898"/>
        <dbReference type="ChEBI" id="CHEBI:33019"/>
        <dbReference type="ChEBI" id="CHEBI:37565"/>
        <dbReference type="ChEBI" id="CHEBI:58805"/>
        <dbReference type="EC" id="2.7.7.65"/>
    </reaction>
</comment>
<dbReference type="AlphaFoldDB" id="A0A1E3VVT1"/>
<dbReference type="CDD" id="cd01949">
    <property type="entry name" value="GGDEF"/>
    <property type="match status" value="1"/>
</dbReference>
<dbReference type="EMBL" id="LPWF01000025">
    <property type="protein sequence ID" value="ODR97622.1"/>
    <property type="molecule type" value="Genomic_DNA"/>
</dbReference>
<evidence type="ECO:0000256" key="1">
    <source>
        <dbReference type="ARBA" id="ARBA00012528"/>
    </source>
</evidence>
<keyword evidence="4" id="KW-0812">Transmembrane</keyword>
<dbReference type="STRING" id="1774969.AUC69_10960"/>
<dbReference type="SMART" id="SM00267">
    <property type="entry name" value="GGDEF"/>
    <property type="match status" value="1"/>
</dbReference>
<feature type="region of interest" description="Disordered" evidence="3">
    <location>
        <begin position="248"/>
        <end position="269"/>
    </location>
</feature>
<evidence type="ECO:0000256" key="3">
    <source>
        <dbReference type="SAM" id="MobiDB-lite"/>
    </source>
</evidence>
<keyword evidence="7" id="KW-1185">Reference proteome</keyword>
<feature type="domain" description="GGDEF" evidence="5">
    <location>
        <begin position="99"/>
        <end position="234"/>
    </location>
</feature>
<dbReference type="Proteomes" id="UP000094472">
    <property type="component" value="Unassembled WGS sequence"/>
</dbReference>
<evidence type="ECO:0000256" key="2">
    <source>
        <dbReference type="ARBA" id="ARBA00034247"/>
    </source>
</evidence>
<proteinExistence type="predicted"/>
<name>A0A1E3VVT1_9HYPH</name>
<evidence type="ECO:0000259" key="5">
    <source>
        <dbReference type="PROSITE" id="PS50887"/>
    </source>
</evidence>
<gene>
    <name evidence="6" type="ORF">AUC69_10960</name>
</gene>
<protein>
    <recommendedName>
        <fullName evidence="1">diguanylate cyclase</fullName>
        <ecNumber evidence="1">2.7.7.65</ecNumber>
    </recommendedName>
</protein>
<reference evidence="6 7" key="1">
    <citation type="journal article" date="2016" name="Environ. Microbiol.">
        <title>New Methyloceanibacter diversity from North Sea sediments includes methanotroph containing solely the soluble methane monooxygenase.</title>
        <authorList>
            <person name="Vekeman B."/>
            <person name="Kerckhof F.M."/>
            <person name="Cremers G."/>
            <person name="de Vos P."/>
            <person name="Vandamme P."/>
            <person name="Boon N."/>
            <person name="Op den Camp H.J."/>
            <person name="Heylen K."/>
        </authorList>
    </citation>
    <scope>NUCLEOTIDE SEQUENCE [LARGE SCALE GENOMIC DNA]</scope>
    <source>
        <strain evidence="6 7">R-67175</strain>
    </source>
</reference>
<keyword evidence="4" id="KW-0472">Membrane</keyword>
<dbReference type="Gene3D" id="3.30.70.270">
    <property type="match status" value="1"/>
</dbReference>